<dbReference type="InterPro" id="IPR001131">
    <property type="entry name" value="Peptidase_M24B_aminopep-P_CS"/>
</dbReference>
<keyword evidence="10" id="KW-0645">Protease</keyword>
<evidence type="ECO:0000259" key="9">
    <source>
        <dbReference type="Pfam" id="PF16188"/>
    </source>
</evidence>
<dbReference type="Gene3D" id="3.40.350.10">
    <property type="entry name" value="Creatinase/prolidase N-terminal domain"/>
    <property type="match status" value="2"/>
</dbReference>
<evidence type="ECO:0000259" key="8">
    <source>
        <dbReference type="Pfam" id="PF01321"/>
    </source>
</evidence>
<dbReference type="Pfam" id="PF16189">
    <property type="entry name" value="Creatinase_N_2"/>
    <property type="match status" value="1"/>
</dbReference>
<dbReference type="SUPFAM" id="SSF53092">
    <property type="entry name" value="Creatinase/prolidase N-terminal domain"/>
    <property type="match status" value="1"/>
</dbReference>
<dbReference type="GO" id="GO:0070006">
    <property type="term" value="F:metalloaminopeptidase activity"/>
    <property type="evidence" value="ECO:0007669"/>
    <property type="project" value="InterPro"/>
</dbReference>
<evidence type="ECO:0000313" key="10">
    <source>
        <dbReference type="EMBL" id="KZT61641.1"/>
    </source>
</evidence>
<dbReference type="GO" id="GO:0005737">
    <property type="term" value="C:cytoplasm"/>
    <property type="evidence" value="ECO:0007669"/>
    <property type="project" value="UniProtKB-ARBA"/>
</dbReference>
<evidence type="ECO:0000256" key="2">
    <source>
        <dbReference type="ARBA" id="ARBA00008766"/>
    </source>
</evidence>
<keyword evidence="5" id="KW-0464">Manganese</keyword>
<dbReference type="InterPro" id="IPR029149">
    <property type="entry name" value="Creatin/AminoP/Spt16_N"/>
</dbReference>
<dbReference type="FunFam" id="3.40.350.10:FF:000003">
    <property type="entry name" value="Xaa-pro aminopeptidase P"/>
    <property type="match status" value="1"/>
</dbReference>
<keyword evidence="3 6" id="KW-0479">Metal-binding</keyword>
<sequence length="625" mass="70540">MKSKTVETYGRLRVLREFMKRPENNVQAYVVPSQDQHASEYLADCDARRAFISGFTGSAGCAVITLDSAHLFTDGRYFLQAEQQLDSNWQLMKQGLKGVPTWQKFLSEDLPKGTKIGIDPTLISAEDARVLREDLGKKDSSLVPLTWNIVDRVWAESRPERPKNPVIVHEVQYAGKSSSEKIKEVREYLTKNNFSAMVVSMLDEVAWLFNLRGSDIAFNPVFFAYAFITDNKAVLFVEPAQLTDEVRAHLGPEVEIQPYSDFWYYLDEYKNALPEKLEKAMNLIYDQNLFDVLIGGMASWAISKELEEHNVAVGRSPVADLKAVKNEAEIEGFRQSHIRDGAALVRYFAWLEEQLQQHKTLSETDAADQLEKYRSEMDLFMGLSFPTISATGSNGAIIHYQPDPKDCAIVELDSLYLCDSGAQYKDGTTDTTRTWAFGTPKPEEIRAFTRVLQGHMAIDMAVFPEETSGYILDAFARRPLWADGLDYRHGTGHGVGSFLNVHEGPHGIGQRIVFNDTALKPGMVVSDAEPGYYADGRFGIRIENVVIVKKAETPNRYGDRDYYTFEHVTMCPIQTSLVDASLLTKAETSWLNDYNAEVEQKVLPLLEAKRDERAIAWLKKQCTAI</sequence>
<accession>A0A165JBZ4</accession>
<organism evidence="10 11">
    <name type="scientific">Calocera cornea HHB12733</name>
    <dbReference type="NCBI Taxonomy" id="1353952"/>
    <lineage>
        <taxon>Eukaryota</taxon>
        <taxon>Fungi</taxon>
        <taxon>Dikarya</taxon>
        <taxon>Basidiomycota</taxon>
        <taxon>Agaricomycotina</taxon>
        <taxon>Dacrymycetes</taxon>
        <taxon>Dacrymycetales</taxon>
        <taxon>Dacrymycetaceae</taxon>
        <taxon>Calocera</taxon>
    </lineage>
</organism>
<dbReference type="Proteomes" id="UP000076842">
    <property type="component" value="Unassembled WGS sequence"/>
</dbReference>
<feature type="domain" description="Creatinase N-terminal" evidence="8">
    <location>
        <begin position="11"/>
        <end position="146"/>
    </location>
</feature>
<dbReference type="Pfam" id="PF00557">
    <property type="entry name" value="Peptidase_M24"/>
    <property type="match status" value="1"/>
</dbReference>
<comment type="similarity">
    <text evidence="2 6">Belongs to the peptidase M24B family.</text>
</comment>
<proteinExistence type="inferred from homology"/>
<dbReference type="InterPro" id="IPR033740">
    <property type="entry name" value="Pept_M24B"/>
</dbReference>
<dbReference type="InterPro" id="IPR036005">
    <property type="entry name" value="Creatinase/aminopeptidase-like"/>
</dbReference>
<evidence type="ECO:0000259" key="7">
    <source>
        <dbReference type="Pfam" id="PF00557"/>
    </source>
</evidence>
<dbReference type="AlphaFoldDB" id="A0A165JBZ4"/>
<dbReference type="FunFam" id="3.90.230.10:FF:000007">
    <property type="entry name" value="Xaa-Pro aminopeptidase P"/>
    <property type="match status" value="1"/>
</dbReference>
<dbReference type="FunCoup" id="A0A165JBZ4">
    <property type="interactions" value="395"/>
</dbReference>
<evidence type="ECO:0000313" key="11">
    <source>
        <dbReference type="Proteomes" id="UP000076842"/>
    </source>
</evidence>
<dbReference type="CDD" id="cd01085">
    <property type="entry name" value="APP"/>
    <property type="match status" value="1"/>
</dbReference>
<feature type="domain" description="Peptidase M24 C-terminal" evidence="9">
    <location>
        <begin position="562"/>
        <end position="625"/>
    </location>
</feature>
<evidence type="ECO:0000256" key="1">
    <source>
        <dbReference type="ARBA" id="ARBA00001936"/>
    </source>
</evidence>
<protein>
    <submittedName>
        <fullName evidence="10">Creatinase/aminopeptidase</fullName>
    </submittedName>
</protein>
<dbReference type="OrthoDB" id="9995434at2759"/>
<dbReference type="InterPro" id="IPR000587">
    <property type="entry name" value="Creatinase_N"/>
</dbReference>
<keyword evidence="10" id="KW-0031">Aminopeptidase</keyword>
<comment type="cofactor">
    <cofactor evidence="1">
        <name>Mn(2+)</name>
        <dbReference type="ChEBI" id="CHEBI:29035"/>
    </cofactor>
</comment>
<keyword evidence="4" id="KW-0378">Hydrolase</keyword>
<evidence type="ECO:0000256" key="4">
    <source>
        <dbReference type="ARBA" id="ARBA00022801"/>
    </source>
</evidence>
<dbReference type="PANTHER" id="PTHR43763:SF6">
    <property type="entry name" value="XAA-PRO AMINOPEPTIDASE 1"/>
    <property type="match status" value="1"/>
</dbReference>
<dbReference type="PANTHER" id="PTHR43763">
    <property type="entry name" value="XAA-PRO AMINOPEPTIDASE 1"/>
    <property type="match status" value="1"/>
</dbReference>
<keyword evidence="11" id="KW-1185">Reference proteome</keyword>
<name>A0A165JBZ4_9BASI</name>
<dbReference type="SUPFAM" id="SSF55920">
    <property type="entry name" value="Creatinase/aminopeptidase"/>
    <property type="match status" value="1"/>
</dbReference>
<dbReference type="Pfam" id="PF01321">
    <property type="entry name" value="Creatinase_N"/>
    <property type="match status" value="1"/>
</dbReference>
<evidence type="ECO:0000256" key="6">
    <source>
        <dbReference type="RuleBase" id="RU000590"/>
    </source>
</evidence>
<dbReference type="STRING" id="1353952.A0A165JBZ4"/>
<gene>
    <name evidence="10" type="ORF">CALCODRAFT_427390</name>
</gene>
<dbReference type="Pfam" id="PF16188">
    <property type="entry name" value="Peptidase_M24_C"/>
    <property type="match status" value="1"/>
</dbReference>
<evidence type="ECO:0000256" key="3">
    <source>
        <dbReference type="ARBA" id="ARBA00022723"/>
    </source>
</evidence>
<dbReference type="GO" id="GO:0046872">
    <property type="term" value="F:metal ion binding"/>
    <property type="evidence" value="ECO:0007669"/>
    <property type="project" value="UniProtKB-KW"/>
</dbReference>
<dbReference type="InParanoid" id="A0A165JBZ4"/>
<evidence type="ECO:0000256" key="5">
    <source>
        <dbReference type="ARBA" id="ARBA00023211"/>
    </source>
</evidence>
<dbReference type="InterPro" id="IPR050422">
    <property type="entry name" value="X-Pro_aminopeptidase_P"/>
</dbReference>
<dbReference type="InterPro" id="IPR000994">
    <property type="entry name" value="Pept_M24"/>
</dbReference>
<reference evidence="10 11" key="1">
    <citation type="journal article" date="2016" name="Mol. Biol. Evol.">
        <title>Comparative Genomics of Early-Diverging Mushroom-Forming Fungi Provides Insights into the Origins of Lignocellulose Decay Capabilities.</title>
        <authorList>
            <person name="Nagy L.G."/>
            <person name="Riley R."/>
            <person name="Tritt A."/>
            <person name="Adam C."/>
            <person name="Daum C."/>
            <person name="Floudas D."/>
            <person name="Sun H."/>
            <person name="Yadav J.S."/>
            <person name="Pangilinan J."/>
            <person name="Larsson K.H."/>
            <person name="Matsuura K."/>
            <person name="Barry K."/>
            <person name="Labutti K."/>
            <person name="Kuo R."/>
            <person name="Ohm R.A."/>
            <person name="Bhattacharya S.S."/>
            <person name="Shirouzu T."/>
            <person name="Yoshinaga Y."/>
            <person name="Martin F.M."/>
            <person name="Grigoriev I.V."/>
            <person name="Hibbett D.S."/>
        </authorList>
    </citation>
    <scope>NUCLEOTIDE SEQUENCE [LARGE SCALE GENOMIC DNA]</scope>
    <source>
        <strain evidence="10 11">HHB12733</strain>
    </source>
</reference>
<dbReference type="PROSITE" id="PS00491">
    <property type="entry name" value="PROLINE_PEPTIDASE"/>
    <property type="match status" value="1"/>
</dbReference>
<feature type="domain" description="Peptidase M24" evidence="7">
    <location>
        <begin position="332"/>
        <end position="549"/>
    </location>
</feature>
<dbReference type="InterPro" id="IPR032416">
    <property type="entry name" value="Peptidase_M24_C"/>
</dbReference>
<dbReference type="EMBL" id="KV423921">
    <property type="protein sequence ID" value="KZT61641.1"/>
    <property type="molecule type" value="Genomic_DNA"/>
</dbReference>
<dbReference type="Gene3D" id="3.90.230.10">
    <property type="entry name" value="Creatinase/methionine aminopeptidase superfamily"/>
    <property type="match status" value="1"/>
</dbReference>